<evidence type="ECO:0008006" key="3">
    <source>
        <dbReference type="Google" id="ProtNLM"/>
    </source>
</evidence>
<name>A0A0U1M8X8_TALIS</name>
<reference evidence="1 2" key="1">
    <citation type="submission" date="2015-04" db="EMBL/GenBank/DDBJ databases">
        <authorList>
            <person name="Syromyatnikov M.Y."/>
            <person name="Popov V.N."/>
        </authorList>
    </citation>
    <scope>NUCLEOTIDE SEQUENCE [LARGE SCALE GENOMIC DNA]</scope>
    <source>
        <strain evidence="1">WF-38-12</strain>
    </source>
</reference>
<dbReference type="AlphaFoldDB" id="A0A0U1M8X8"/>
<keyword evidence="2" id="KW-1185">Reference proteome</keyword>
<evidence type="ECO:0000313" key="2">
    <source>
        <dbReference type="Proteomes" id="UP000054383"/>
    </source>
</evidence>
<accession>A0A0U1M8X8</accession>
<organism evidence="1 2">
    <name type="scientific">Talaromyces islandicus</name>
    <name type="common">Penicillium islandicum</name>
    <dbReference type="NCBI Taxonomy" id="28573"/>
    <lineage>
        <taxon>Eukaryota</taxon>
        <taxon>Fungi</taxon>
        <taxon>Dikarya</taxon>
        <taxon>Ascomycota</taxon>
        <taxon>Pezizomycotina</taxon>
        <taxon>Eurotiomycetes</taxon>
        <taxon>Eurotiomycetidae</taxon>
        <taxon>Eurotiales</taxon>
        <taxon>Trichocomaceae</taxon>
        <taxon>Talaromyces</taxon>
        <taxon>Talaromyces sect. Islandici</taxon>
    </lineage>
</organism>
<sequence>MAGIMLETLPAEVLLEIGTHLDRPSTLASFMSLNSRFYAFVKLHQETLVTEILNNFVSPELLPQALAVFEASNVVSWTPERTTHIISQFKGTKYIKRAKLSVKDGLNIQQRHEKILPIVTEFLRLALVQHPKPLVQPKPLSKNEKLRVERAFYRFELCEACKELTRSSVTHVILFLFSDTDLEQMVIITEFIQETKHWYGKKWEWDLTAAWMAPISSKAWTKRVVSFFSSPILEHSRSSHRHETLGFEWTDSTDLAVAEVKSNLVESYGGFIPPDTDKGPKNAWRWAHKFMKHHDLNKLITLEHRRSWGYALWDEQRLRDEWGLIGSVEQKRGQ</sequence>
<protein>
    <recommendedName>
        <fullName evidence="3">F-box domain-containing protein</fullName>
    </recommendedName>
</protein>
<gene>
    <name evidence="1" type="ORF">PISL3812_08414</name>
</gene>
<dbReference type="OrthoDB" id="4200957at2759"/>
<evidence type="ECO:0000313" key="1">
    <source>
        <dbReference type="EMBL" id="CRG91366.1"/>
    </source>
</evidence>
<dbReference type="EMBL" id="CVMT01000009">
    <property type="protein sequence ID" value="CRG91366.1"/>
    <property type="molecule type" value="Genomic_DNA"/>
</dbReference>
<dbReference type="Proteomes" id="UP000054383">
    <property type="component" value="Unassembled WGS sequence"/>
</dbReference>
<proteinExistence type="predicted"/>